<accession>A0A0U1M2G5</accession>
<keyword evidence="4" id="KW-0456">Lyase</keyword>
<dbReference type="PANTHER" id="PTHR35201:SF4">
    <property type="entry name" value="BETA-PINACENE SYNTHASE-RELATED"/>
    <property type="match status" value="1"/>
</dbReference>
<evidence type="ECO:0000256" key="3">
    <source>
        <dbReference type="ARBA" id="ARBA00022842"/>
    </source>
</evidence>
<dbReference type="GO" id="GO:0008299">
    <property type="term" value="P:isoprenoid biosynthetic process"/>
    <property type="evidence" value="ECO:0007669"/>
    <property type="project" value="UniProtKB-ARBA"/>
</dbReference>
<dbReference type="STRING" id="28573.A0A0U1M2G5"/>
<dbReference type="OrthoDB" id="2861623at2759"/>
<dbReference type="Gene3D" id="1.10.600.10">
    <property type="entry name" value="Farnesyl Diphosphate Synthase"/>
    <property type="match status" value="1"/>
</dbReference>
<dbReference type="Proteomes" id="UP000054383">
    <property type="component" value="Unassembled WGS sequence"/>
</dbReference>
<dbReference type="InterPro" id="IPR008949">
    <property type="entry name" value="Isoprenoid_synthase_dom_sf"/>
</dbReference>
<evidence type="ECO:0000313" key="6">
    <source>
        <dbReference type="Proteomes" id="UP000054383"/>
    </source>
</evidence>
<evidence type="ECO:0000313" key="5">
    <source>
        <dbReference type="EMBL" id="CRG89161.1"/>
    </source>
</evidence>
<reference evidence="5 6" key="1">
    <citation type="submission" date="2015-04" db="EMBL/GenBank/DDBJ databases">
        <authorList>
            <person name="Syromyatnikov M.Y."/>
            <person name="Popov V.N."/>
        </authorList>
    </citation>
    <scope>NUCLEOTIDE SEQUENCE [LARGE SCALE GENOMIC DNA]</scope>
    <source>
        <strain evidence="5">WF-38-12</strain>
    </source>
</reference>
<dbReference type="EC" id="4.2.3.-" evidence="4"/>
<keyword evidence="6" id="KW-1185">Reference proteome</keyword>
<sequence>MLYPILAEFRKTMGAGSIERLRKELHDYINGVSREQFVRQKEDLPTPEELFKMRCDDVGVIPSITQNEYAMNFELPQWIHEHEAMQEVIKEVTRLTILINDILSLQKEFRVGQLENMVILYMYHEDLTIEQALEKMLGLIRKHYDICTAAEQRVPKTGDPKIDADVQTYIVGCRDLAIGTAYWR</sequence>
<dbReference type="SUPFAM" id="SSF48576">
    <property type="entry name" value="Terpenoid synthases"/>
    <property type="match status" value="1"/>
</dbReference>
<proteinExistence type="inferred from homology"/>
<dbReference type="OMA" id="WIHEHEA"/>
<keyword evidence="3 4" id="KW-0460">Magnesium</keyword>
<dbReference type="InterPro" id="IPR034686">
    <property type="entry name" value="Terpene_cyclase-like_2"/>
</dbReference>
<dbReference type="Pfam" id="PF19086">
    <property type="entry name" value="Terpene_syn_C_2"/>
    <property type="match status" value="1"/>
</dbReference>
<evidence type="ECO:0000256" key="1">
    <source>
        <dbReference type="ARBA" id="ARBA00001946"/>
    </source>
</evidence>
<evidence type="ECO:0000256" key="4">
    <source>
        <dbReference type="RuleBase" id="RU366034"/>
    </source>
</evidence>
<dbReference type="GO" id="GO:0046872">
    <property type="term" value="F:metal ion binding"/>
    <property type="evidence" value="ECO:0007669"/>
    <property type="project" value="UniProtKB-KW"/>
</dbReference>
<evidence type="ECO:0000256" key="2">
    <source>
        <dbReference type="ARBA" id="ARBA00006333"/>
    </source>
</evidence>
<protein>
    <recommendedName>
        <fullName evidence="4">Terpene synthase</fullName>
        <ecNumber evidence="4">4.2.3.-</ecNumber>
    </recommendedName>
</protein>
<dbReference type="AlphaFoldDB" id="A0A0U1M2G5"/>
<keyword evidence="4" id="KW-0479">Metal-binding</keyword>
<gene>
    <name evidence="5" type="ORF">PISL3812_06197</name>
</gene>
<comment type="similarity">
    <text evidence="2 4">Belongs to the terpene synthase family.</text>
</comment>
<comment type="cofactor">
    <cofactor evidence="1 4">
        <name>Mg(2+)</name>
        <dbReference type="ChEBI" id="CHEBI:18420"/>
    </cofactor>
</comment>
<name>A0A0U1M2G5_TALIS</name>
<dbReference type="GO" id="GO:0010333">
    <property type="term" value="F:terpene synthase activity"/>
    <property type="evidence" value="ECO:0007669"/>
    <property type="project" value="InterPro"/>
</dbReference>
<organism evidence="5 6">
    <name type="scientific">Talaromyces islandicus</name>
    <name type="common">Penicillium islandicum</name>
    <dbReference type="NCBI Taxonomy" id="28573"/>
    <lineage>
        <taxon>Eukaryota</taxon>
        <taxon>Fungi</taxon>
        <taxon>Dikarya</taxon>
        <taxon>Ascomycota</taxon>
        <taxon>Pezizomycotina</taxon>
        <taxon>Eurotiomycetes</taxon>
        <taxon>Eurotiomycetidae</taxon>
        <taxon>Eurotiales</taxon>
        <taxon>Trichocomaceae</taxon>
        <taxon>Talaromyces</taxon>
        <taxon>Talaromyces sect. Islandici</taxon>
    </lineage>
</organism>
<dbReference type="EMBL" id="CVMT01000005">
    <property type="protein sequence ID" value="CRG89161.1"/>
    <property type="molecule type" value="Genomic_DNA"/>
</dbReference>
<dbReference type="PANTHER" id="PTHR35201">
    <property type="entry name" value="TERPENE SYNTHASE"/>
    <property type="match status" value="1"/>
</dbReference>